<accession>A0A8H3BQB6</accession>
<dbReference type="Proteomes" id="UP000663853">
    <property type="component" value="Unassembled WGS sequence"/>
</dbReference>
<evidence type="ECO:0000313" key="1">
    <source>
        <dbReference type="EMBL" id="CAE6463781.1"/>
    </source>
</evidence>
<evidence type="ECO:0000313" key="2">
    <source>
        <dbReference type="Proteomes" id="UP000663853"/>
    </source>
</evidence>
<comment type="caution">
    <text evidence="1">The sequence shown here is derived from an EMBL/GenBank/DDBJ whole genome shotgun (WGS) entry which is preliminary data.</text>
</comment>
<organism evidence="1 2">
    <name type="scientific">Rhizoctonia solani</name>
    <dbReference type="NCBI Taxonomy" id="456999"/>
    <lineage>
        <taxon>Eukaryota</taxon>
        <taxon>Fungi</taxon>
        <taxon>Dikarya</taxon>
        <taxon>Basidiomycota</taxon>
        <taxon>Agaricomycotina</taxon>
        <taxon>Agaricomycetes</taxon>
        <taxon>Cantharellales</taxon>
        <taxon>Ceratobasidiaceae</taxon>
        <taxon>Rhizoctonia</taxon>
    </lineage>
</organism>
<gene>
    <name evidence="1" type="ORF">RDB_LOCUS65394</name>
</gene>
<dbReference type="EMBL" id="CAJMXA010001561">
    <property type="protein sequence ID" value="CAE6463781.1"/>
    <property type="molecule type" value="Genomic_DNA"/>
</dbReference>
<dbReference type="AlphaFoldDB" id="A0A8H3BQB6"/>
<proteinExistence type="predicted"/>
<name>A0A8H3BQB6_9AGAM</name>
<evidence type="ECO:0008006" key="3">
    <source>
        <dbReference type="Google" id="ProtNLM"/>
    </source>
</evidence>
<reference evidence="1" key="1">
    <citation type="submission" date="2021-01" db="EMBL/GenBank/DDBJ databases">
        <authorList>
            <person name="Kaushik A."/>
        </authorList>
    </citation>
    <scope>NUCLEOTIDE SEQUENCE</scope>
    <source>
        <strain evidence="1">AG6-10EEA</strain>
    </source>
</reference>
<sequence>MCNILAGRVYSPPELPVYLETVSNLKPIVGTPKDEEVIGIHAVIRVANQAVNIPGMYDPVLLARLSEHLFEVQTARYWIRYPCSVFREGIAFTPPALPAHVSVNLETVTGAPSNEEIIKVQEAIRSYQQFSNVPSLFDPNINMDLSQHLFDIQMSRYMQRMSQSQSSPIVHGIARPSGPEVAERGNAPDEIAVVTNNAGTGAEADVGYDVSQPIGIHEVMERNNRLVEHANILMERSNQLVERSNQLIEEPHRPSEQSNTITEILNKLLEHSNEISKQFNKPIEQLGEALGRINKVLVGIQHAIVRNRKGNTIYAVDCLINEKGETLAETEILGTRSFQSVSEIYRSQGGKLRSPIIIDGSAFDAYIPDGWLGRLLSFYGIGENLWENKSARLLKGGREGTARIELSNYLSSCLG</sequence>
<protein>
    <recommendedName>
        <fullName evidence="3">Laminin domain protein</fullName>
    </recommendedName>
</protein>